<reference evidence="1 2" key="1">
    <citation type="submission" date="2014-06" db="EMBL/GenBank/DDBJ databases">
        <title>Genomes of Alteromonas australica, a world apart.</title>
        <authorList>
            <person name="Gonzaga A."/>
            <person name="Lopez-Perez M."/>
            <person name="Rodriguez-Valera F."/>
        </authorList>
    </citation>
    <scope>NUCLEOTIDE SEQUENCE [LARGE SCALE GENOMIC DNA]</scope>
    <source>
        <strain evidence="1 2">H 17</strain>
    </source>
</reference>
<dbReference type="EMBL" id="CP008849">
    <property type="protein sequence ID" value="AIF97456.1"/>
    <property type="molecule type" value="Genomic_DNA"/>
</dbReference>
<organism evidence="1 2">
    <name type="scientific">Alteromonas australica</name>
    <dbReference type="NCBI Taxonomy" id="589873"/>
    <lineage>
        <taxon>Bacteria</taxon>
        <taxon>Pseudomonadati</taxon>
        <taxon>Pseudomonadota</taxon>
        <taxon>Gammaproteobacteria</taxon>
        <taxon>Alteromonadales</taxon>
        <taxon>Alteromonadaceae</taxon>
        <taxon>Alteromonas/Salinimonas group</taxon>
        <taxon>Alteromonas</taxon>
    </lineage>
</organism>
<evidence type="ECO:0000313" key="2">
    <source>
        <dbReference type="Proteomes" id="UP000056090"/>
    </source>
</evidence>
<evidence type="ECO:0000313" key="1">
    <source>
        <dbReference type="EMBL" id="AIF97456.1"/>
    </source>
</evidence>
<proteinExistence type="predicted"/>
<gene>
    <name evidence="1" type="ORF">EP13_01370</name>
</gene>
<dbReference type="KEGG" id="aal:EP13_01370"/>
<name>A0A075NVC9_9ALTE</name>
<dbReference type="AlphaFoldDB" id="A0A075NVC9"/>
<accession>A0A075NVC9</accession>
<protein>
    <submittedName>
        <fullName evidence="1">Uncharacterized protein</fullName>
    </submittedName>
</protein>
<sequence length="210" mass="24336">MIMKLGTEESRIRLVPDNAKREALEQATGLGRSGDVNIELSRMKSPQQAFDLYLKNLVRNPRLDADDIRLGFLLFDLLEHNLGSQSFLLIPMSDFHMSQIGENGVLYFHGTRNCEFGYDFLEKQSLLDIANKCRLDIDTSHLISLLNRLHSFFYITCTELCEENLAVNRIGFAYRYQEVLLSEDAKMVHIRLNERFNKIDLTKRWGKSTK</sequence>
<dbReference type="Proteomes" id="UP000056090">
    <property type="component" value="Chromosome"/>
</dbReference>
<keyword evidence="2" id="KW-1185">Reference proteome</keyword>